<dbReference type="Pfam" id="PF00026">
    <property type="entry name" value="Asp"/>
    <property type="match status" value="1"/>
</dbReference>
<dbReference type="EMBL" id="LAZP02000585">
    <property type="protein sequence ID" value="PFH56416.1"/>
    <property type="molecule type" value="Genomic_DNA"/>
</dbReference>
<sequence>MASPLLLVLLALALSVFSAPQLGSDAPSSAWSTMVGTLPVIDNWEGGDWKRAEAGPSQQQQRKGVTVSGRSSGVLSLPVEHVAKPRLFKRDGSDVVNASLTSRADVSYYVKLSIGNPPQNVSVQLDTGSFELWVNPDCSKLGPGDNSFCKAGGRYDAGKSDSAVQTNTQTTLRYGIGSANITYVEDDITFPGTDKTIGNVRFGVATSSKDQFAGILGVGFGNGIAIPYPSFMDQLEKQDVTQSKTLGVALGSKDEGGGSVTFGGVDTSKFAGRLAAVPIIAAKNSPDRVPRYWVSLQSISHSPAGQPGTLLTRGSMDVFLDTGATLTFLPSPVVQAMADALGSTRTVNGGLHAVSCRFANRDDGAFSFRFNGLTVFVPYSEMIRQMPGQPGQRSQCYLGVMPSDKFALLGDTFLRSCYVVFDLDSSTAYMARYSNCGSSVQPISKKTSLKGMPGMCQEPTVAQTRLTNADDASSAGSGPRRGSRGLAAAVVAAFPLVWVMV</sequence>
<reference evidence="10 11" key="1">
    <citation type="journal article" date="2015" name="BMC Genomics">
        <title>Gene expression during zombie ant biting behavior reflects the complexity underlying fungal parasitic behavioral manipulation.</title>
        <authorList>
            <person name="de Bekker C."/>
            <person name="Ohm R.A."/>
            <person name="Loreto R.G."/>
            <person name="Sebastian A."/>
            <person name="Albert I."/>
            <person name="Merrow M."/>
            <person name="Brachmann A."/>
            <person name="Hughes D.P."/>
        </authorList>
    </citation>
    <scope>NUCLEOTIDE SEQUENCE [LARGE SCALE GENOMIC DNA]</scope>
    <source>
        <strain evidence="10 11">SC16a</strain>
    </source>
</reference>
<feature type="signal peptide" evidence="8">
    <location>
        <begin position="1"/>
        <end position="18"/>
    </location>
</feature>
<protein>
    <recommendedName>
        <fullName evidence="9">Peptidase A1 domain-containing protein</fullName>
    </recommendedName>
</protein>
<evidence type="ECO:0000256" key="2">
    <source>
        <dbReference type="ARBA" id="ARBA00022670"/>
    </source>
</evidence>
<feature type="disulfide bond" evidence="7">
    <location>
        <begin position="356"/>
        <end position="396"/>
    </location>
</feature>
<dbReference type="Proteomes" id="UP000037136">
    <property type="component" value="Unassembled WGS sequence"/>
</dbReference>
<dbReference type="PANTHER" id="PTHR47966:SF65">
    <property type="entry name" value="ASPARTIC-TYPE ENDOPEPTIDASE"/>
    <property type="match status" value="1"/>
</dbReference>
<dbReference type="AlphaFoldDB" id="A0A2A9P6F2"/>
<dbReference type="GO" id="GO:0004190">
    <property type="term" value="F:aspartic-type endopeptidase activity"/>
    <property type="evidence" value="ECO:0007669"/>
    <property type="project" value="UniProtKB-KW"/>
</dbReference>
<evidence type="ECO:0000259" key="9">
    <source>
        <dbReference type="PROSITE" id="PS51767"/>
    </source>
</evidence>
<dbReference type="SUPFAM" id="SSF50630">
    <property type="entry name" value="Acid proteases"/>
    <property type="match status" value="1"/>
</dbReference>
<dbReference type="PANTHER" id="PTHR47966">
    <property type="entry name" value="BETA-SITE APP-CLEAVING ENZYME, ISOFORM A-RELATED"/>
    <property type="match status" value="1"/>
</dbReference>
<feature type="active site" evidence="6">
    <location>
        <position position="321"/>
    </location>
</feature>
<dbReference type="CDD" id="cd05474">
    <property type="entry name" value="SAP_like"/>
    <property type="match status" value="1"/>
</dbReference>
<proteinExistence type="inferred from homology"/>
<dbReference type="InterPro" id="IPR033876">
    <property type="entry name" value="SAP-like"/>
</dbReference>
<reference evidence="10 11" key="2">
    <citation type="journal article" date="2017" name="Sci. Rep.">
        <title>Ant-infecting Ophiocordyceps genomes reveal a high diversity of potential behavioral manipulation genes and a possible major role for enterotoxins.</title>
        <authorList>
            <person name="de Bekker C."/>
            <person name="Ohm R.A."/>
            <person name="Evans H.C."/>
            <person name="Brachmann A."/>
            <person name="Hughes D.P."/>
        </authorList>
    </citation>
    <scope>NUCLEOTIDE SEQUENCE [LARGE SCALE GENOMIC DNA]</scope>
    <source>
        <strain evidence="10 11">SC16a</strain>
    </source>
</reference>
<keyword evidence="3 8" id="KW-0732">Signal</keyword>
<evidence type="ECO:0000256" key="1">
    <source>
        <dbReference type="ARBA" id="ARBA00007447"/>
    </source>
</evidence>
<organism evidence="10 11">
    <name type="scientific">Ophiocordyceps unilateralis</name>
    <name type="common">Zombie-ant fungus</name>
    <name type="synonym">Torrubia unilateralis</name>
    <dbReference type="NCBI Taxonomy" id="268505"/>
    <lineage>
        <taxon>Eukaryota</taxon>
        <taxon>Fungi</taxon>
        <taxon>Dikarya</taxon>
        <taxon>Ascomycota</taxon>
        <taxon>Pezizomycotina</taxon>
        <taxon>Sordariomycetes</taxon>
        <taxon>Hypocreomycetidae</taxon>
        <taxon>Hypocreales</taxon>
        <taxon>Ophiocordycipitaceae</taxon>
        <taxon>Ophiocordyceps</taxon>
    </lineage>
</organism>
<evidence type="ECO:0000313" key="10">
    <source>
        <dbReference type="EMBL" id="PFH56416.1"/>
    </source>
</evidence>
<feature type="domain" description="Peptidase A1" evidence="9">
    <location>
        <begin position="108"/>
        <end position="431"/>
    </location>
</feature>
<keyword evidence="2" id="KW-0645">Protease</keyword>
<evidence type="ECO:0000256" key="7">
    <source>
        <dbReference type="PIRSR" id="PIRSR601461-2"/>
    </source>
</evidence>
<keyword evidence="7" id="KW-1015">Disulfide bond</keyword>
<dbReference type="PROSITE" id="PS51767">
    <property type="entry name" value="PEPTIDASE_A1"/>
    <property type="match status" value="1"/>
</dbReference>
<keyword evidence="11" id="KW-1185">Reference proteome</keyword>
<dbReference type="InterPro" id="IPR021109">
    <property type="entry name" value="Peptidase_aspartic_dom_sf"/>
</dbReference>
<feature type="chain" id="PRO_5011976031" description="Peptidase A1 domain-containing protein" evidence="8">
    <location>
        <begin position="19"/>
        <end position="501"/>
    </location>
</feature>
<dbReference type="OrthoDB" id="771136at2759"/>
<accession>A0A2A9P6F2</accession>
<dbReference type="InterPro" id="IPR001461">
    <property type="entry name" value="Aspartic_peptidase_A1"/>
</dbReference>
<keyword evidence="4" id="KW-0064">Aspartyl protease</keyword>
<dbReference type="STRING" id="268505.A0A2A9P6F2"/>
<comment type="caution">
    <text evidence="10">The sequence shown here is derived from an EMBL/GenBank/DDBJ whole genome shotgun (WGS) entry which is preliminary data.</text>
</comment>
<keyword evidence="5" id="KW-0378">Hydrolase</keyword>
<evidence type="ECO:0000256" key="4">
    <source>
        <dbReference type="ARBA" id="ARBA00022750"/>
    </source>
</evidence>
<evidence type="ECO:0000256" key="3">
    <source>
        <dbReference type="ARBA" id="ARBA00022729"/>
    </source>
</evidence>
<dbReference type="PRINTS" id="PR00792">
    <property type="entry name" value="PEPSIN"/>
</dbReference>
<name>A0A2A9P6F2_OPHUN</name>
<dbReference type="Gene3D" id="2.40.70.10">
    <property type="entry name" value="Acid Proteases"/>
    <property type="match status" value="2"/>
</dbReference>
<dbReference type="InterPro" id="IPR033121">
    <property type="entry name" value="PEPTIDASE_A1"/>
</dbReference>
<dbReference type="GO" id="GO:0006508">
    <property type="term" value="P:proteolysis"/>
    <property type="evidence" value="ECO:0007669"/>
    <property type="project" value="UniProtKB-KW"/>
</dbReference>
<feature type="active site" evidence="6">
    <location>
        <position position="126"/>
    </location>
</feature>
<gene>
    <name evidence="10" type="ORF">XA68_16537</name>
</gene>
<evidence type="ECO:0000256" key="6">
    <source>
        <dbReference type="PIRSR" id="PIRSR601461-1"/>
    </source>
</evidence>
<evidence type="ECO:0000256" key="5">
    <source>
        <dbReference type="ARBA" id="ARBA00022801"/>
    </source>
</evidence>
<evidence type="ECO:0000313" key="11">
    <source>
        <dbReference type="Proteomes" id="UP000037136"/>
    </source>
</evidence>
<evidence type="ECO:0000256" key="8">
    <source>
        <dbReference type="SAM" id="SignalP"/>
    </source>
</evidence>
<comment type="similarity">
    <text evidence="1">Belongs to the peptidase A1 family.</text>
</comment>